<evidence type="ECO:0000313" key="1">
    <source>
        <dbReference type="EMBL" id="AXY23688.1"/>
    </source>
</evidence>
<dbReference type="KEGG" id="ksc:CD178_02944"/>
<dbReference type="AlphaFoldDB" id="A0A347WFP5"/>
<accession>A0A347WFP5</accession>
<reference evidence="1 2" key="1">
    <citation type="submission" date="2017-08" db="EMBL/GenBank/DDBJ databases">
        <title>Complete genome sequence of Gluconacetobacter saccharivorans CV1 isolated from Fermented Vinegar.</title>
        <authorList>
            <person name="Kim S.-Y."/>
        </authorList>
    </citation>
    <scope>NUCLEOTIDE SEQUENCE [LARGE SCALE GENOMIC DNA]</scope>
    <source>
        <strain evidence="1 2">CV1</strain>
    </source>
</reference>
<evidence type="ECO:0000313" key="2">
    <source>
        <dbReference type="Proteomes" id="UP000264120"/>
    </source>
</evidence>
<sequence>MNATAALEQSQTATFLQRPAPSALAISTDTAFIDFDADTPRHITHGYARNGANQKPFPGPDVCYCMLSYNISGSMAYLYQIIHY</sequence>
<proteinExistence type="predicted"/>
<gene>
    <name evidence="1" type="ORF">CD178_02944</name>
</gene>
<protein>
    <submittedName>
        <fullName evidence="1">Uncharacterized protein</fullName>
    </submittedName>
</protein>
<organism evidence="1 2">
    <name type="scientific">Komagataeibacter saccharivorans</name>
    <dbReference type="NCBI Taxonomy" id="265959"/>
    <lineage>
        <taxon>Bacteria</taxon>
        <taxon>Pseudomonadati</taxon>
        <taxon>Pseudomonadota</taxon>
        <taxon>Alphaproteobacteria</taxon>
        <taxon>Acetobacterales</taxon>
        <taxon>Acetobacteraceae</taxon>
        <taxon>Komagataeibacter</taxon>
    </lineage>
</organism>
<dbReference type="EMBL" id="CP023036">
    <property type="protein sequence ID" value="AXY23688.1"/>
    <property type="molecule type" value="Genomic_DNA"/>
</dbReference>
<dbReference type="Proteomes" id="UP000264120">
    <property type="component" value="Chromosome"/>
</dbReference>
<keyword evidence="2" id="KW-1185">Reference proteome</keyword>
<name>A0A347WFP5_9PROT</name>